<gene>
    <name evidence="5" type="ORF">A2372_02175</name>
</gene>
<dbReference type="Pfam" id="PF00106">
    <property type="entry name" value="adh_short"/>
    <property type="match status" value="1"/>
</dbReference>
<dbReference type="InterPro" id="IPR057326">
    <property type="entry name" value="KR_dom"/>
</dbReference>
<evidence type="ECO:0000256" key="1">
    <source>
        <dbReference type="ARBA" id="ARBA00006484"/>
    </source>
</evidence>
<dbReference type="PRINTS" id="PR00081">
    <property type="entry name" value="GDHRDH"/>
</dbReference>
<dbReference type="PROSITE" id="PS00061">
    <property type="entry name" value="ADH_SHORT"/>
    <property type="match status" value="1"/>
</dbReference>
<feature type="domain" description="Ketoreductase" evidence="4">
    <location>
        <begin position="6"/>
        <end position="195"/>
    </location>
</feature>
<dbReference type="PRINTS" id="PR00080">
    <property type="entry name" value="SDRFAMILY"/>
</dbReference>
<reference evidence="5 6" key="1">
    <citation type="journal article" date="2016" name="Nat. Commun.">
        <title>Thousands of microbial genomes shed light on interconnected biogeochemical processes in an aquifer system.</title>
        <authorList>
            <person name="Anantharaman K."/>
            <person name="Brown C.T."/>
            <person name="Hug L.A."/>
            <person name="Sharon I."/>
            <person name="Castelle C.J."/>
            <person name="Probst A.J."/>
            <person name="Thomas B.C."/>
            <person name="Singh A."/>
            <person name="Wilkins M.J."/>
            <person name="Karaoz U."/>
            <person name="Brodie E.L."/>
            <person name="Williams K.H."/>
            <person name="Hubbard S.S."/>
            <person name="Banfield J.F."/>
        </authorList>
    </citation>
    <scope>NUCLEOTIDE SEQUENCE [LARGE SCALE GENOMIC DNA]</scope>
</reference>
<protein>
    <recommendedName>
        <fullName evidence="4">Ketoreductase domain-containing protein</fullName>
    </recommendedName>
</protein>
<dbReference type="SUPFAM" id="SSF51735">
    <property type="entry name" value="NAD(P)-binding Rossmann-fold domains"/>
    <property type="match status" value="1"/>
</dbReference>
<comment type="similarity">
    <text evidence="1 3">Belongs to the short-chain dehydrogenases/reductases (SDR) family.</text>
</comment>
<evidence type="ECO:0000313" key="6">
    <source>
        <dbReference type="Proteomes" id="UP000176422"/>
    </source>
</evidence>
<keyword evidence="2" id="KW-0560">Oxidoreductase</keyword>
<accession>A0A1F8DXC7</accession>
<dbReference type="InterPro" id="IPR002347">
    <property type="entry name" value="SDR_fam"/>
</dbReference>
<dbReference type="GO" id="GO:0016616">
    <property type="term" value="F:oxidoreductase activity, acting on the CH-OH group of donors, NAD or NADP as acceptor"/>
    <property type="evidence" value="ECO:0007669"/>
    <property type="project" value="TreeGrafter"/>
</dbReference>
<dbReference type="InterPro" id="IPR020904">
    <property type="entry name" value="Sc_DH/Rdtase_CS"/>
</dbReference>
<organism evidence="5 6">
    <name type="scientific">Candidatus Wolfebacteria bacterium RIFOXYB1_FULL_54_12</name>
    <dbReference type="NCBI Taxonomy" id="1802559"/>
    <lineage>
        <taxon>Bacteria</taxon>
        <taxon>Candidatus Wolfeibacteriota</taxon>
    </lineage>
</organism>
<dbReference type="STRING" id="1802559.A2372_02175"/>
<name>A0A1F8DXC7_9BACT</name>
<dbReference type="SMART" id="SM00822">
    <property type="entry name" value="PKS_KR"/>
    <property type="match status" value="1"/>
</dbReference>
<evidence type="ECO:0000313" key="5">
    <source>
        <dbReference type="EMBL" id="OGM93191.1"/>
    </source>
</evidence>
<dbReference type="InterPro" id="IPR036291">
    <property type="entry name" value="NAD(P)-bd_dom_sf"/>
</dbReference>
<sequence>MDIKGKTVFITGGATGIGLETAKKFIAEGANVVIYSHGATSSEAMTLPIDRTLVIEGDVCDRAQVALAIAEAKKRFGGIDVLINNAGVAQRKRFADTTEAEWQSMVNVNLGGMFIVTQEALKSMDTGVAETDHDGCTVKRKCIINISSGAGLCGIPELAVYSATKAGVIAFTQALSAELVQSGIDVITITPGSVGTNMFKELFKGTEAHHTPADVAEVIYKTVIGEMKPDNRLIVDTFYHQRV</sequence>
<dbReference type="CDD" id="cd05233">
    <property type="entry name" value="SDR_c"/>
    <property type="match status" value="1"/>
</dbReference>
<comment type="caution">
    <text evidence="5">The sequence shown here is derived from an EMBL/GenBank/DDBJ whole genome shotgun (WGS) entry which is preliminary data.</text>
</comment>
<proteinExistence type="inferred from homology"/>
<evidence type="ECO:0000259" key="4">
    <source>
        <dbReference type="SMART" id="SM00822"/>
    </source>
</evidence>
<evidence type="ECO:0000256" key="2">
    <source>
        <dbReference type="ARBA" id="ARBA00023002"/>
    </source>
</evidence>
<dbReference type="Gene3D" id="3.40.50.720">
    <property type="entry name" value="NAD(P)-binding Rossmann-like Domain"/>
    <property type="match status" value="1"/>
</dbReference>
<evidence type="ECO:0000256" key="3">
    <source>
        <dbReference type="RuleBase" id="RU000363"/>
    </source>
</evidence>
<dbReference type="EMBL" id="MGIT01000001">
    <property type="protein sequence ID" value="OGM93191.1"/>
    <property type="molecule type" value="Genomic_DNA"/>
</dbReference>
<dbReference type="Proteomes" id="UP000176422">
    <property type="component" value="Unassembled WGS sequence"/>
</dbReference>
<dbReference type="AlphaFoldDB" id="A0A1F8DXC7"/>
<dbReference type="PANTHER" id="PTHR42760:SF133">
    <property type="entry name" value="3-OXOACYL-[ACYL-CARRIER-PROTEIN] REDUCTASE"/>
    <property type="match status" value="1"/>
</dbReference>
<dbReference type="PANTHER" id="PTHR42760">
    <property type="entry name" value="SHORT-CHAIN DEHYDROGENASES/REDUCTASES FAMILY MEMBER"/>
    <property type="match status" value="1"/>
</dbReference>